<feature type="non-terminal residue" evidence="1">
    <location>
        <position position="1"/>
    </location>
</feature>
<proteinExistence type="predicted"/>
<reference evidence="1" key="1">
    <citation type="journal article" date="2014" name="Front. Microbiol.">
        <title>High frequency of phylogenetically diverse reductive dehalogenase-homologous genes in deep subseafloor sedimentary metagenomes.</title>
        <authorList>
            <person name="Kawai M."/>
            <person name="Futagami T."/>
            <person name="Toyoda A."/>
            <person name="Takaki Y."/>
            <person name="Nishi S."/>
            <person name="Hori S."/>
            <person name="Arai W."/>
            <person name="Tsubouchi T."/>
            <person name="Morono Y."/>
            <person name="Uchiyama I."/>
            <person name="Ito T."/>
            <person name="Fujiyama A."/>
            <person name="Inagaki F."/>
            <person name="Takami H."/>
        </authorList>
    </citation>
    <scope>NUCLEOTIDE SEQUENCE</scope>
    <source>
        <strain evidence="1">Expedition CK06-06</strain>
    </source>
</reference>
<comment type="caution">
    <text evidence="1">The sequence shown here is derived from an EMBL/GenBank/DDBJ whole genome shotgun (WGS) entry which is preliminary data.</text>
</comment>
<gene>
    <name evidence="1" type="ORF">S01H4_25181</name>
</gene>
<sequence>AKPQKRVAAAVTTHLPSIQSAKSIVELPDENLPSKIAYKGSVYVLVDLPVEKFSEIKSRIEVERTLKASRR</sequence>
<name>X1CZI7_9ZZZZ</name>
<dbReference type="AlphaFoldDB" id="X1CZI7"/>
<evidence type="ECO:0000313" key="1">
    <source>
        <dbReference type="EMBL" id="GAG89636.1"/>
    </source>
</evidence>
<accession>X1CZI7</accession>
<dbReference type="EMBL" id="BART01011947">
    <property type="protein sequence ID" value="GAG89636.1"/>
    <property type="molecule type" value="Genomic_DNA"/>
</dbReference>
<protein>
    <submittedName>
        <fullName evidence="1">Uncharacterized protein</fullName>
    </submittedName>
</protein>
<organism evidence="1">
    <name type="scientific">marine sediment metagenome</name>
    <dbReference type="NCBI Taxonomy" id="412755"/>
    <lineage>
        <taxon>unclassified sequences</taxon>
        <taxon>metagenomes</taxon>
        <taxon>ecological metagenomes</taxon>
    </lineage>
</organism>